<keyword evidence="3 9" id="KW-0808">Transferase</keyword>
<feature type="modified residue" description="N6-(pyridoxal phosphate)lysine" evidence="7">
    <location>
        <position position="222"/>
    </location>
</feature>
<evidence type="ECO:0000256" key="3">
    <source>
        <dbReference type="ARBA" id="ARBA00022679"/>
    </source>
</evidence>
<dbReference type="SUPFAM" id="SSF53383">
    <property type="entry name" value="PLP-dependent transferases"/>
    <property type="match status" value="1"/>
</dbReference>
<name>A0A6C0G1T9_9BACL</name>
<dbReference type="NCBIfam" id="TIGR04181">
    <property type="entry name" value="NHT_00031"/>
    <property type="match status" value="1"/>
</dbReference>
<dbReference type="Gene3D" id="3.40.640.10">
    <property type="entry name" value="Type I PLP-dependent aspartate aminotransferase-like (Major domain)"/>
    <property type="match status" value="1"/>
</dbReference>
<evidence type="ECO:0000256" key="1">
    <source>
        <dbReference type="ARBA" id="ARBA00001933"/>
    </source>
</evidence>
<accession>A0A6C0G1T9</accession>
<dbReference type="EMBL" id="CP048209">
    <property type="protein sequence ID" value="QHT63438.1"/>
    <property type="molecule type" value="Genomic_DNA"/>
</dbReference>
<sequence>MEEARSLGQAVVDVIRELSGNTGAVLPLHEPEFAGNEWLYVKECLDTGWVSSAGRFVDRLEGELASFTGSKHAVAVVNGTAALHIALLLAGVQPDEEILVPSLTFVATANAIAHCHAIPHFVEVSAANLGLDAARLDAYLSEIGERRSDGGTYNRLTGKRIRAVVPMHTFGHPVELDKLVEVAERFNLIMIEDAAESLGSLYKGTPTGTIGQFGIVSFNGNKIMTTGGGGAILTQNSALAAKAKHLTTTAKLPHKWAFDHDAVGYNYRMPNLNAALGCAQLERVPEFLIRKRQLANRYRDRFQKLPGLKFLEEPAYATSNYWLNAIIIEQADEAVRDEILRLTNEAGFLARPVWTPLHELPMYRDCPRMLLPVTEKLHKQLINLPSGPAVLKEG</sequence>
<dbReference type="PANTHER" id="PTHR30244:SF30">
    <property type="entry name" value="BLR5990 PROTEIN"/>
    <property type="match status" value="1"/>
</dbReference>
<proteinExistence type="inferred from homology"/>
<feature type="active site" description="Proton acceptor" evidence="6">
    <location>
        <position position="222"/>
    </location>
</feature>
<comment type="cofactor">
    <cofactor evidence="1">
        <name>pyridoxal 5'-phosphate</name>
        <dbReference type="ChEBI" id="CHEBI:597326"/>
    </cofactor>
</comment>
<dbReference type="PIRSF" id="PIRSF000390">
    <property type="entry name" value="PLP_StrS"/>
    <property type="match status" value="1"/>
</dbReference>
<dbReference type="GO" id="GO:0030170">
    <property type="term" value="F:pyridoxal phosphate binding"/>
    <property type="evidence" value="ECO:0007669"/>
    <property type="project" value="TreeGrafter"/>
</dbReference>
<gene>
    <name evidence="9" type="ORF">GXP70_28120</name>
</gene>
<evidence type="ECO:0000313" key="10">
    <source>
        <dbReference type="Proteomes" id="UP000476064"/>
    </source>
</evidence>
<evidence type="ECO:0000313" key="9">
    <source>
        <dbReference type="EMBL" id="QHT63438.1"/>
    </source>
</evidence>
<dbReference type="PANTHER" id="PTHR30244">
    <property type="entry name" value="TRANSAMINASE"/>
    <property type="match status" value="1"/>
</dbReference>
<comment type="similarity">
    <text evidence="5 8">Belongs to the DegT/DnrJ/EryC1 family.</text>
</comment>
<dbReference type="Pfam" id="PF01041">
    <property type="entry name" value="DegT_DnrJ_EryC1"/>
    <property type="match status" value="1"/>
</dbReference>
<dbReference type="RefSeq" id="WP_162359976.1">
    <property type="nucleotide sequence ID" value="NZ_CP048209.1"/>
</dbReference>
<dbReference type="InterPro" id="IPR000653">
    <property type="entry name" value="DegT/StrS_aminotransferase"/>
</dbReference>
<keyword evidence="2 9" id="KW-0032">Aminotransferase</keyword>
<dbReference type="InterPro" id="IPR015424">
    <property type="entry name" value="PyrdxlP-dep_Trfase"/>
</dbReference>
<keyword evidence="4 7" id="KW-0663">Pyridoxal phosphate</keyword>
<dbReference type="InterPro" id="IPR015422">
    <property type="entry name" value="PyrdxlP-dep_Trfase_small"/>
</dbReference>
<dbReference type="CDD" id="cd00616">
    <property type="entry name" value="AHBA_syn"/>
    <property type="match status" value="1"/>
</dbReference>
<dbReference type="KEGG" id="plyc:GXP70_28120"/>
<evidence type="ECO:0000256" key="6">
    <source>
        <dbReference type="PIRSR" id="PIRSR000390-1"/>
    </source>
</evidence>
<dbReference type="AlphaFoldDB" id="A0A6C0G1T9"/>
<evidence type="ECO:0000256" key="5">
    <source>
        <dbReference type="ARBA" id="ARBA00037999"/>
    </source>
</evidence>
<keyword evidence="10" id="KW-1185">Reference proteome</keyword>
<dbReference type="InterPro" id="IPR026385">
    <property type="entry name" value="LegC-like"/>
</dbReference>
<dbReference type="GO" id="GO:0008483">
    <property type="term" value="F:transaminase activity"/>
    <property type="evidence" value="ECO:0007669"/>
    <property type="project" value="UniProtKB-KW"/>
</dbReference>
<evidence type="ECO:0000256" key="2">
    <source>
        <dbReference type="ARBA" id="ARBA00022576"/>
    </source>
</evidence>
<dbReference type="Gene3D" id="3.90.1150.10">
    <property type="entry name" value="Aspartate Aminotransferase, domain 1"/>
    <property type="match status" value="1"/>
</dbReference>
<dbReference type="FunFam" id="3.40.640.10:FF:000090">
    <property type="entry name" value="Pyridoxal phosphate-dependent aminotransferase"/>
    <property type="match status" value="1"/>
</dbReference>
<dbReference type="Proteomes" id="UP000476064">
    <property type="component" value="Chromosome"/>
</dbReference>
<dbReference type="GO" id="GO:0000271">
    <property type="term" value="P:polysaccharide biosynthetic process"/>
    <property type="evidence" value="ECO:0007669"/>
    <property type="project" value="TreeGrafter"/>
</dbReference>
<organism evidence="9 10">
    <name type="scientific">Paenibacillus lycopersici</name>
    <dbReference type="NCBI Taxonomy" id="2704462"/>
    <lineage>
        <taxon>Bacteria</taxon>
        <taxon>Bacillati</taxon>
        <taxon>Bacillota</taxon>
        <taxon>Bacilli</taxon>
        <taxon>Bacillales</taxon>
        <taxon>Paenibacillaceae</taxon>
        <taxon>Paenibacillus</taxon>
    </lineage>
</organism>
<evidence type="ECO:0000256" key="8">
    <source>
        <dbReference type="RuleBase" id="RU004508"/>
    </source>
</evidence>
<evidence type="ECO:0000256" key="7">
    <source>
        <dbReference type="PIRSR" id="PIRSR000390-2"/>
    </source>
</evidence>
<evidence type="ECO:0000256" key="4">
    <source>
        <dbReference type="ARBA" id="ARBA00022898"/>
    </source>
</evidence>
<dbReference type="InterPro" id="IPR015421">
    <property type="entry name" value="PyrdxlP-dep_Trfase_major"/>
</dbReference>
<reference evidence="9 10" key="1">
    <citation type="submission" date="2020-01" db="EMBL/GenBank/DDBJ databases">
        <title>Paenibacillus sp. nov., isolated from tomato rhizosphere.</title>
        <authorList>
            <person name="Weon H.-Y."/>
            <person name="Lee S.A."/>
        </authorList>
    </citation>
    <scope>NUCLEOTIDE SEQUENCE [LARGE SCALE GENOMIC DNA]</scope>
    <source>
        <strain evidence="9 10">12200R-189</strain>
    </source>
</reference>
<protein>
    <submittedName>
        <fullName evidence="9">LegC family aminotransferase</fullName>
    </submittedName>
</protein>